<dbReference type="Pfam" id="PF02836">
    <property type="entry name" value="Glyco_hydro_2_C"/>
    <property type="match status" value="1"/>
</dbReference>
<dbReference type="SUPFAM" id="SSF51445">
    <property type="entry name" value="(Trans)glycosidases"/>
    <property type="match status" value="1"/>
</dbReference>
<dbReference type="PRINTS" id="PR00132">
    <property type="entry name" value="GLHYDRLASE2"/>
</dbReference>
<dbReference type="SUPFAM" id="SSF49303">
    <property type="entry name" value="beta-Galactosidase/glucuronidase domain"/>
    <property type="match status" value="1"/>
</dbReference>
<evidence type="ECO:0000256" key="4">
    <source>
        <dbReference type="ARBA" id="ARBA00022801"/>
    </source>
</evidence>
<dbReference type="Gene3D" id="2.60.120.260">
    <property type="entry name" value="Galactose-binding domain-like"/>
    <property type="match status" value="1"/>
</dbReference>
<dbReference type="Proteomes" id="UP000309676">
    <property type="component" value="Unassembled WGS sequence"/>
</dbReference>
<dbReference type="GO" id="GO:0004566">
    <property type="term" value="F:beta-glucuronidase activity"/>
    <property type="evidence" value="ECO:0007669"/>
    <property type="project" value="UniProtKB-EC"/>
</dbReference>
<dbReference type="Pfam" id="PF00703">
    <property type="entry name" value="Glyco_hydro_2"/>
    <property type="match status" value="1"/>
</dbReference>
<dbReference type="PANTHER" id="PTHR10066">
    <property type="entry name" value="BETA-GLUCURONIDASE"/>
    <property type="match status" value="1"/>
</dbReference>
<dbReference type="EMBL" id="VCIW01000001">
    <property type="protein sequence ID" value="TLS53830.1"/>
    <property type="molecule type" value="Genomic_DNA"/>
</dbReference>
<dbReference type="Gene3D" id="3.20.20.80">
    <property type="entry name" value="Glycosidases"/>
    <property type="match status" value="1"/>
</dbReference>
<accession>A0A5R9GHV6</accession>
<dbReference type="GO" id="GO:0030246">
    <property type="term" value="F:carbohydrate binding"/>
    <property type="evidence" value="ECO:0007669"/>
    <property type="project" value="TreeGrafter"/>
</dbReference>
<evidence type="ECO:0000256" key="2">
    <source>
        <dbReference type="ARBA" id="ARBA00012761"/>
    </source>
</evidence>
<dbReference type="InterPro" id="IPR008979">
    <property type="entry name" value="Galactose-bd-like_sf"/>
</dbReference>
<comment type="similarity">
    <text evidence="1">Belongs to the glycosyl hydrolase 2 family.</text>
</comment>
<evidence type="ECO:0000256" key="3">
    <source>
        <dbReference type="ARBA" id="ARBA00016205"/>
    </source>
</evidence>
<evidence type="ECO:0000313" key="9">
    <source>
        <dbReference type="Proteomes" id="UP000309676"/>
    </source>
</evidence>
<evidence type="ECO:0000259" key="6">
    <source>
        <dbReference type="Pfam" id="PF00703"/>
    </source>
</evidence>
<keyword evidence="4" id="KW-0378">Hydrolase</keyword>
<reference evidence="8 9" key="1">
    <citation type="submission" date="2019-05" db="EMBL/GenBank/DDBJ databases">
        <authorList>
            <person name="Narsing Rao M.P."/>
            <person name="Li W.J."/>
        </authorList>
    </citation>
    <scope>NUCLEOTIDE SEQUENCE [LARGE SCALE GENOMIC DNA]</scope>
    <source>
        <strain evidence="8 9">SYSU_K30003</strain>
    </source>
</reference>
<evidence type="ECO:0000256" key="1">
    <source>
        <dbReference type="ARBA" id="ARBA00007401"/>
    </source>
</evidence>
<dbReference type="InterPro" id="IPR017853">
    <property type="entry name" value="GH"/>
</dbReference>
<dbReference type="AlphaFoldDB" id="A0A5R9GHV6"/>
<dbReference type="GO" id="GO:0005975">
    <property type="term" value="P:carbohydrate metabolic process"/>
    <property type="evidence" value="ECO:0007669"/>
    <property type="project" value="InterPro"/>
</dbReference>
<dbReference type="InterPro" id="IPR006102">
    <property type="entry name" value="Ig-like_GH2"/>
</dbReference>
<protein>
    <recommendedName>
        <fullName evidence="3">Beta-glucuronidase</fullName>
        <ecNumber evidence="2">3.2.1.31</ecNumber>
    </recommendedName>
</protein>
<dbReference type="InterPro" id="IPR013783">
    <property type="entry name" value="Ig-like_fold"/>
</dbReference>
<feature type="domain" description="Glycoside hydrolase family 2 immunoglobulin-like beta-sandwich" evidence="6">
    <location>
        <begin position="162"/>
        <end position="261"/>
    </location>
</feature>
<feature type="domain" description="Glycoside hydrolase family 2 catalytic" evidence="7">
    <location>
        <begin position="266"/>
        <end position="569"/>
    </location>
</feature>
<evidence type="ECO:0000256" key="5">
    <source>
        <dbReference type="ARBA" id="ARBA00023295"/>
    </source>
</evidence>
<comment type="caution">
    <text evidence="8">The sequence shown here is derived from an EMBL/GenBank/DDBJ whole genome shotgun (WGS) entry which is preliminary data.</text>
</comment>
<evidence type="ECO:0000313" key="8">
    <source>
        <dbReference type="EMBL" id="TLS53830.1"/>
    </source>
</evidence>
<gene>
    <name evidence="8" type="ORF">FE782_00265</name>
</gene>
<keyword evidence="9" id="KW-1185">Reference proteome</keyword>
<name>A0A5R9GHV6_9BACL</name>
<dbReference type="InterPro" id="IPR036156">
    <property type="entry name" value="Beta-gal/glucu_dom_sf"/>
</dbReference>
<sequence>MIRTFQPHYIRKTQLLDGAWDFAIDPDDVGRKERWEQYFPENCRKAYVPSCWNNESDLYEYEGVAWYRTTVHAGDASQYRLAFHGVQGSADIYWDGDKIASHYGGFTPIECILSGVSPGPHELVVRTDSTLDELTLPYRIVDWFHYGGITRSVEWQPLADAAIDDLRIAYEIEEDGSRVEAACAIALRSFLPEEIVVPIRLELDGESVWNGDAVVAPGGSSVVEARFTVENARLWNVGAPELYYVRAVLPGDDRVERIGFRRIETGNKQIRINGKPVYLKGINRHEEHPEWGFAVPPKLMHKDMDILKRLGCNAVRGSHYPQSPYWLDLLDENGIVFWGEIPIWGAHLPLEPLQSPVVVERASTMLREMIRRDRHHPCVIMWGIHNEIDTRSRIAYDFSVPLIEAVRSEDVTRPIVYATMHPDEDIVLPLVDIVGINKYYGWYGGDVSGFEGMLERFHARMEQFGCTDKPVLMSEFGAAGVFGETGFEPRIFSEDYQNEVVEKALRIFLADKNVCGTFVWHFADIRVNLRKEHLQFRDRARSFNNKGLLNEYRKPKTAFRTVQAIYKNIP</sequence>
<dbReference type="EC" id="3.2.1.31" evidence="2"/>
<dbReference type="InterPro" id="IPR006101">
    <property type="entry name" value="Glyco_hydro_2"/>
</dbReference>
<proteinExistence type="inferred from homology"/>
<organism evidence="8 9">
    <name type="scientific">Paenibacillus antri</name>
    <dbReference type="NCBI Taxonomy" id="2582848"/>
    <lineage>
        <taxon>Bacteria</taxon>
        <taxon>Bacillati</taxon>
        <taxon>Bacillota</taxon>
        <taxon>Bacilli</taxon>
        <taxon>Bacillales</taxon>
        <taxon>Paenibacillaceae</taxon>
        <taxon>Paenibacillus</taxon>
    </lineage>
</organism>
<evidence type="ECO:0000259" key="7">
    <source>
        <dbReference type="Pfam" id="PF02836"/>
    </source>
</evidence>
<dbReference type="SUPFAM" id="SSF49785">
    <property type="entry name" value="Galactose-binding domain-like"/>
    <property type="match status" value="1"/>
</dbReference>
<dbReference type="PANTHER" id="PTHR10066:SF67">
    <property type="entry name" value="BETA-GLUCURONIDASE"/>
    <property type="match status" value="1"/>
</dbReference>
<dbReference type="OrthoDB" id="9762066at2"/>
<dbReference type="GO" id="GO:0019391">
    <property type="term" value="P:glucuronoside catabolic process"/>
    <property type="evidence" value="ECO:0007669"/>
    <property type="project" value="TreeGrafter"/>
</dbReference>
<keyword evidence="5" id="KW-0326">Glycosidase</keyword>
<dbReference type="Gene3D" id="2.60.40.10">
    <property type="entry name" value="Immunoglobulins"/>
    <property type="match status" value="1"/>
</dbReference>
<dbReference type="RefSeq" id="WP_138191332.1">
    <property type="nucleotide sequence ID" value="NZ_VCIW01000001.1"/>
</dbReference>
<dbReference type="InterPro" id="IPR006103">
    <property type="entry name" value="Glyco_hydro_2_cat"/>
</dbReference>